<evidence type="ECO:0000313" key="8">
    <source>
        <dbReference type="Proteomes" id="UP001500962"/>
    </source>
</evidence>
<evidence type="ECO:0000259" key="4">
    <source>
        <dbReference type="Pfam" id="PF24281"/>
    </source>
</evidence>
<dbReference type="InterPro" id="IPR007050">
    <property type="entry name" value="HTH_bacterioopsin"/>
</dbReference>
<reference evidence="5" key="1">
    <citation type="journal article" date="2014" name="Int. J. Syst. Evol. Microbiol.">
        <title>Complete genome sequence of Corynebacterium casei LMG S-19264T (=DSM 44701T), isolated from a smear-ripened cheese.</title>
        <authorList>
            <consortium name="US DOE Joint Genome Institute (JGI-PGF)"/>
            <person name="Walter F."/>
            <person name="Albersmeier A."/>
            <person name="Kalinowski J."/>
            <person name="Ruckert C."/>
        </authorList>
    </citation>
    <scope>NUCLEOTIDE SEQUENCE</scope>
    <source>
        <strain evidence="5">JCM 12289</strain>
    </source>
</reference>
<keyword evidence="2" id="KW-0804">Transcription</keyword>
<evidence type="ECO:0000256" key="1">
    <source>
        <dbReference type="ARBA" id="ARBA00023015"/>
    </source>
</evidence>
<dbReference type="AlphaFoldDB" id="A0AAV3SI89"/>
<dbReference type="RefSeq" id="WP_244704748.1">
    <property type="nucleotide sequence ID" value="NZ_BAAADN010000041.1"/>
</dbReference>
<gene>
    <name evidence="5" type="ORF">GCM10008985_25790</name>
    <name evidence="6" type="ORF">MUK72_05830</name>
</gene>
<accession>A0AAV3SI89</accession>
<dbReference type="Pfam" id="PF24281">
    <property type="entry name" value="HVO_2928_N"/>
    <property type="match status" value="1"/>
</dbReference>
<dbReference type="PANTHER" id="PTHR34236">
    <property type="entry name" value="DIMETHYL SULFOXIDE REDUCTASE TRANSCRIPTIONAL ACTIVATOR"/>
    <property type="match status" value="1"/>
</dbReference>
<keyword evidence="1" id="KW-0805">Transcription regulation</keyword>
<evidence type="ECO:0000313" key="5">
    <source>
        <dbReference type="EMBL" id="GAA0467673.1"/>
    </source>
</evidence>
<dbReference type="EMBL" id="BAAADN010000041">
    <property type="protein sequence ID" value="GAA0467673.1"/>
    <property type="molecule type" value="Genomic_DNA"/>
</dbReference>
<dbReference type="Pfam" id="PF04967">
    <property type="entry name" value="HTH_10"/>
    <property type="match status" value="1"/>
</dbReference>
<dbReference type="Proteomes" id="UP001500962">
    <property type="component" value="Unassembled WGS sequence"/>
</dbReference>
<keyword evidence="7" id="KW-1185">Reference proteome</keyword>
<evidence type="ECO:0000256" key="2">
    <source>
        <dbReference type="ARBA" id="ARBA00023163"/>
    </source>
</evidence>
<name>A0AAV3SI89_HALDO</name>
<reference evidence="5" key="3">
    <citation type="submission" date="2023-12" db="EMBL/GenBank/DDBJ databases">
        <authorList>
            <person name="Sun Q."/>
            <person name="Inoue M."/>
        </authorList>
    </citation>
    <scope>NUCLEOTIDE SEQUENCE</scope>
    <source>
        <strain evidence="5">JCM 12289</strain>
    </source>
</reference>
<reference evidence="6" key="2">
    <citation type="submission" date="2022-04" db="EMBL/GenBank/DDBJ databases">
        <title>Sequencing and genomic assembly of Halococcus dombrowskii.</title>
        <authorList>
            <person name="Lim S.W."/>
            <person name="MacLea K.S."/>
        </authorList>
    </citation>
    <scope>NUCLEOTIDE SEQUENCE</scope>
    <source>
        <strain evidence="6">H4</strain>
    </source>
</reference>
<dbReference type="PANTHER" id="PTHR34236:SF1">
    <property type="entry name" value="DIMETHYL SULFOXIDE REDUCTASE TRANSCRIPTIONAL ACTIVATOR"/>
    <property type="match status" value="1"/>
</dbReference>
<organism evidence="5 8">
    <name type="scientific">Halococcus dombrowskii</name>
    <dbReference type="NCBI Taxonomy" id="179637"/>
    <lineage>
        <taxon>Archaea</taxon>
        <taxon>Methanobacteriati</taxon>
        <taxon>Methanobacteriota</taxon>
        <taxon>Stenosarchaea group</taxon>
        <taxon>Halobacteria</taxon>
        <taxon>Halobacteriales</taxon>
        <taxon>Halococcaceae</taxon>
        <taxon>Halococcus</taxon>
    </lineage>
</organism>
<feature type="domain" description="HVO-2928 N-terminal" evidence="4">
    <location>
        <begin position="3"/>
        <end position="170"/>
    </location>
</feature>
<dbReference type="KEGG" id="hdo:MUK72_05830"/>
<sequence>MREFTFTIEYERGTDPIMDAFIDDPDAVARSLDGFVTEERFWRIERIAGSPATLDRIEAIRFDDDTCGESLTERDCDATRYHDVLERGEDRLVIYTYLDGISACESVHTLSGKHLPPGLVFETLRSENRHSWRVLMRSDAKVGVLYDEIAARLREGLSFRMGHLRDADGWQRDSLASVSVAAEQRAALQAAVEDGYYETPRETTLDELADALDIPRSTLSYRLRQAESQLARRYVADDERDRWLR</sequence>
<dbReference type="Proteomes" id="UP000830542">
    <property type="component" value="Chromosome"/>
</dbReference>
<feature type="domain" description="HTH bat-type" evidence="3">
    <location>
        <begin position="183"/>
        <end position="231"/>
    </location>
</feature>
<evidence type="ECO:0000313" key="6">
    <source>
        <dbReference type="EMBL" id="UOO96225.1"/>
    </source>
</evidence>
<evidence type="ECO:0000313" key="7">
    <source>
        <dbReference type="Proteomes" id="UP000830542"/>
    </source>
</evidence>
<dbReference type="EMBL" id="CP095005">
    <property type="protein sequence ID" value="UOO96225.1"/>
    <property type="molecule type" value="Genomic_DNA"/>
</dbReference>
<proteinExistence type="predicted"/>
<evidence type="ECO:0000259" key="3">
    <source>
        <dbReference type="Pfam" id="PF04967"/>
    </source>
</evidence>
<dbReference type="InterPro" id="IPR056529">
    <property type="entry name" value="HVO_2928_N"/>
</dbReference>
<protein>
    <submittedName>
        <fullName evidence="6">Helix-turn-helix domain-containing protein</fullName>
    </submittedName>
</protein>
<dbReference type="GeneID" id="71761348"/>